<dbReference type="Proteomes" id="UP000311382">
    <property type="component" value="Unassembled WGS sequence"/>
</dbReference>
<dbReference type="AlphaFoldDB" id="A0A5C5FRQ7"/>
<feature type="compositionally biased region" description="Basic and acidic residues" evidence="1">
    <location>
        <begin position="389"/>
        <end position="405"/>
    </location>
</feature>
<reference evidence="2 3" key="1">
    <citation type="submission" date="2019-03" db="EMBL/GenBank/DDBJ databases">
        <title>Rhodosporidium diobovatum UCD-FST 08-225 genome sequencing, assembly, and annotation.</title>
        <authorList>
            <person name="Fakankun I.U."/>
            <person name="Fristensky B."/>
            <person name="Levin D.B."/>
        </authorList>
    </citation>
    <scope>NUCLEOTIDE SEQUENCE [LARGE SCALE GENOMIC DNA]</scope>
    <source>
        <strain evidence="2 3">UCD-FST 08-225</strain>
    </source>
</reference>
<evidence type="ECO:0000313" key="3">
    <source>
        <dbReference type="Proteomes" id="UP000311382"/>
    </source>
</evidence>
<dbReference type="Gene3D" id="3.80.10.10">
    <property type="entry name" value="Ribonuclease Inhibitor"/>
    <property type="match status" value="1"/>
</dbReference>
<dbReference type="EMBL" id="SOZI01000116">
    <property type="protein sequence ID" value="TNY18926.1"/>
    <property type="molecule type" value="Genomic_DNA"/>
</dbReference>
<comment type="caution">
    <text evidence="2">The sequence shown here is derived from an EMBL/GenBank/DDBJ whole genome shotgun (WGS) entry which is preliminary data.</text>
</comment>
<sequence length="779" mass="86666">MPTSDGGRNEALCHVKRGGMLGLSRRAQQHSAAFNNVFYGDLVLDSTDPALRTDGQHGPVLLDTTDQLVKSTLSALYRMNSRRQQLESEAKLRLEAEYSSIADEVRWTLTGGEQFRGGGKKPPGGLKLVVSVGKGIFARSGQQRGASTTAGLLRKLEERLNMVTTDDGKTLEYVIVIAPEDFTSQCCSQPDCVDAEGRRNRMMPAVRTIGSVDGALHWCPACVSILGHDNAGAFNLLAQTMTLQRYGRKMWDKRWGKAMTDSAALIESSSPNMEWPEPAPLLRLPTELLDEIFCLSYQREPLHLSYPNYARMPPHAHKPLCRRLYPSQRRALYSRVDLYSYRAILSFSRALKLDARGELADLVRSLSFRPLTWSANRAPRQTAGSRGGAQDRGRTTEQDESGEHHKLVTPRRFADLVSRLAKLEALHVNRLDPELLAVILLDKATPIKLTRLTSLEVDLDGGHGGDFDVPDETGGCGWLDQLGRFSGLKYLAVLKLEFCDFGELPTPLPVLAALTRLSITTGDLGGWSELDLSEVTPNVIDLSLERSYESTSFEGVLCTAPPALRRLVLAVTEPDFTFSFEGQFNELLRCFDRLEYLSLCEDTFEPDSLAESLHFLDNLRELKLDVGTLATDALLSSILEGPLRIPHLRTLVLDHVNCERGVTMDQLGGALTLPPKRTDESLFHWPFRRLRWFEPEFGPDCSDKGIRAALGAAQACGVVVTGTALEAVGWRDDYEAQRPAEALVRCDEWCEYGDARTIFGVGFVALRIFRVWRRDQRGE</sequence>
<evidence type="ECO:0000256" key="1">
    <source>
        <dbReference type="SAM" id="MobiDB-lite"/>
    </source>
</evidence>
<dbReference type="OrthoDB" id="2524204at2759"/>
<evidence type="ECO:0000313" key="2">
    <source>
        <dbReference type="EMBL" id="TNY18926.1"/>
    </source>
</evidence>
<dbReference type="InterPro" id="IPR032675">
    <property type="entry name" value="LRR_dom_sf"/>
</dbReference>
<keyword evidence="3" id="KW-1185">Reference proteome</keyword>
<protein>
    <submittedName>
        <fullName evidence="2">Uncharacterized protein</fullName>
    </submittedName>
</protein>
<gene>
    <name evidence="2" type="ORF">DMC30DRAFT_418406</name>
</gene>
<dbReference type="SUPFAM" id="SSF52047">
    <property type="entry name" value="RNI-like"/>
    <property type="match status" value="1"/>
</dbReference>
<name>A0A5C5FRQ7_9BASI</name>
<accession>A0A5C5FRQ7</accession>
<feature type="region of interest" description="Disordered" evidence="1">
    <location>
        <begin position="378"/>
        <end position="405"/>
    </location>
</feature>
<organism evidence="2 3">
    <name type="scientific">Rhodotorula diobovata</name>
    <dbReference type="NCBI Taxonomy" id="5288"/>
    <lineage>
        <taxon>Eukaryota</taxon>
        <taxon>Fungi</taxon>
        <taxon>Dikarya</taxon>
        <taxon>Basidiomycota</taxon>
        <taxon>Pucciniomycotina</taxon>
        <taxon>Microbotryomycetes</taxon>
        <taxon>Sporidiobolales</taxon>
        <taxon>Sporidiobolaceae</taxon>
        <taxon>Rhodotorula</taxon>
    </lineage>
</organism>
<proteinExistence type="predicted"/>